<feature type="region of interest" description="Disordered" evidence="1">
    <location>
        <begin position="392"/>
        <end position="417"/>
    </location>
</feature>
<evidence type="ECO:0000256" key="1">
    <source>
        <dbReference type="SAM" id="MobiDB-lite"/>
    </source>
</evidence>
<feature type="compositionally biased region" description="Basic and acidic residues" evidence="1">
    <location>
        <begin position="408"/>
        <end position="417"/>
    </location>
</feature>
<feature type="transmembrane region" description="Helical" evidence="2">
    <location>
        <begin position="119"/>
        <end position="141"/>
    </location>
</feature>
<accession>A0A0C2TJM0</accession>
<dbReference type="HOGENOM" id="CLU_658836_0_0_1"/>
<evidence type="ECO:0000313" key="3">
    <source>
        <dbReference type="EMBL" id="KIL67204.1"/>
    </source>
</evidence>
<evidence type="ECO:0000256" key="2">
    <source>
        <dbReference type="SAM" id="Phobius"/>
    </source>
</evidence>
<keyword evidence="2" id="KW-1133">Transmembrane helix</keyword>
<feature type="region of interest" description="Disordered" evidence="1">
    <location>
        <begin position="196"/>
        <end position="225"/>
    </location>
</feature>
<protein>
    <submittedName>
        <fullName evidence="3">Uncharacterized protein</fullName>
    </submittedName>
</protein>
<evidence type="ECO:0000313" key="4">
    <source>
        <dbReference type="Proteomes" id="UP000054549"/>
    </source>
</evidence>
<reference evidence="3 4" key="1">
    <citation type="submission" date="2014-04" db="EMBL/GenBank/DDBJ databases">
        <title>Evolutionary Origins and Diversification of the Mycorrhizal Mutualists.</title>
        <authorList>
            <consortium name="DOE Joint Genome Institute"/>
            <consortium name="Mycorrhizal Genomics Consortium"/>
            <person name="Kohler A."/>
            <person name="Kuo A."/>
            <person name="Nagy L.G."/>
            <person name="Floudas D."/>
            <person name="Copeland A."/>
            <person name="Barry K.W."/>
            <person name="Cichocki N."/>
            <person name="Veneault-Fourrey C."/>
            <person name="LaButti K."/>
            <person name="Lindquist E.A."/>
            <person name="Lipzen A."/>
            <person name="Lundell T."/>
            <person name="Morin E."/>
            <person name="Murat C."/>
            <person name="Riley R."/>
            <person name="Ohm R."/>
            <person name="Sun H."/>
            <person name="Tunlid A."/>
            <person name="Henrissat B."/>
            <person name="Grigoriev I.V."/>
            <person name="Hibbett D.S."/>
            <person name="Martin F."/>
        </authorList>
    </citation>
    <scope>NUCLEOTIDE SEQUENCE [LARGE SCALE GENOMIC DNA]</scope>
    <source>
        <strain evidence="3 4">Koide BX008</strain>
    </source>
</reference>
<dbReference type="InParanoid" id="A0A0C2TJM0"/>
<feature type="compositionally biased region" description="Low complexity" evidence="1">
    <location>
        <begin position="299"/>
        <end position="317"/>
    </location>
</feature>
<keyword evidence="2" id="KW-0472">Membrane</keyword>
<dbReference type="EMBL" id="KN818232">
    <property type="protein sequence ID" value="KIL67204.1"/>
    <property type="molecule type" value="Genomic_DNA"/>
</dbReference>
<feature type="compositionally biased region" description="Low complexity" evidence="1">
    <location>
        <begin position="392"/>
        <end position="404"/>
    </location>
</feature>
<dbReference type="Proteomes" id="UP000054549">
    <property type="component" value="Unassembled WGS sequence"/>
</dbReference>
<dbReference type="AlphaFoldDB" id="A0A0C2TJM0"/>
<sequence length="417" mass="45546">MAFPISSTRGYAIWSLPRRVRGSQPPPRHVSLASLQEDIYLAEWSPFCTTLSPSFHIDNPAEPSSSFSATTHSLLTRLSPMAPISVFSRSFHDASNSTTNGVHRITHTLNQTPFRHLSVWAYFALGIILLIATVVLGYFVFTCYRSAAVDVGSTVEAPAQGDIYTEGRTSPRTGGRRKEMIQAKRRGIVAFSDKAKGFGRQSQDRIKTNQSSAEQKKKQFKSPGLHVTNAVDVSIRSYSSDGDSSCAIDSRSLPTPPRAYFHNSHRESPVKRAVNFSADSPRSLGTAAPAIPKTPCRPSKPSKLTTPPTPLTPKTSKACTPALQRATPTEIKYDSHNIRFVLPREKSMENLENARLWRDPKLSPVGGNIIYPFPTIAPQQHMSPLVGLSQLGSLGKKGASGDASLGHGKTERVKGRK</sequence>
<keyword evidence="2" id="KW-0812">Transmembrane</keyword>
<organism evidence="3 4">
    <name type="scientific">Amanita muscaria (strain Koide BX008)</name>
    <dbReference type="NCBI Taxonomy" id="946122"/>
    <lineage>
        <taxon>Eukaryota</taxon>
        <taxon>Fungi</taxon>
        <taxon>Dikarya</taxon>
        <taxon>Basidiomycota</taxon>
        <taxon>Agaricomycotina</taxon>
        <taxon>Agaricomycetes</taxon>
        <taxon>Agaricomycetidae</taxon>
        <taxon>Agaricales</taxon>
        <taxon>Pluteineae</taxon>
        <taxon>Amanitaceae</taxon>
        <taxon>Amanita</taxon>
    </lineage>
</organism>
<gene>
    <name evidence="3" type="ORF">M378DRAFT_159595</name>
</gene>
<keyword evidence="4" id="KW-1185">Reference proteome</keyword>
<feature type="region of interest" description="Disordered" evidence="1">
    <location>
        <begin position="241"/>
        <end position="321"/>
    </location>
</feature>
<name>A0A0C2TJM0_AMAMK</name>
<dbReference type="OrthoDB" id="3070631at2759"/>
<proteinExistence type="predicted"/>